<evidence type="ECO:0000256" key="3">
    <source>
        <dbReference type="PROSITE-ProRule" id="PRU00023"/>
    </source>
</evidence>
<keyword evidence="6" id="KW-1185">Reference proteome</keyword>
<feature type="repeat" description="ANK" evidence="3">
    <location>
        <begin position="75"/>
        <end position="107"/>
    </location>
</feature>
<evidence type="ECO:0000256" key="1">
    <source>
        <dbReference type="ARBA" id="ARBA00022737"/>
    </source>
</evidence>
<protein>
    <submittedName>
        <fullName evidence="5">Uncharacterized protein</fullName>
    </submittedName>
</protein>
<gene>
    <name evidence="5" type="ORF">PCOR1329_LOCUS41221</name>
</gene>
<comment type="caution">
    <text evidence="5">The sequence shown here is derived from an EMBL/GenBank/DDBJ whole genome shotgun (WGS) entry which is preliminary data.</text>
</comment>
<feature type="non-terminal residue" evidence="5">
    <location>
        <position position="192"/>
    </location>
</feature>
<keyword evidence="1" id="KW-0677">Repeat</keyword>
<dbReference type="PANTHER" id="PTHR24198">
    <property type="entry name" value="ANKYRIN REPEAT AND PROTEIN KINASE DOMAIN-CONTAINING PROTEIN"/>
    <property type="match status" value="1"/>
</dbReference>
<proteinExistence type="predicted"/>
<evidence type="ECO:0000313" key="6">
    <source>
        <dbReference type="Proteomes" id="UP001189429"/>
    </source>
</evidence>
<dbReference type="InterPro" id="IPR002110">
    <property type="entry name" value="Ankyrin_rpt"/>
</dbReference>
<evidence type="ECO:0000313" key="5">
    <source>
        <dbReference type="EMBL" id="CAK0848228.1"/>
    </source>
</evidence>
<dbReference type="InterPro" id="IPR036770">
    <property type="entry name" value="Ankyrin_rpt-contain_sf"/>
</dbReference>
<name>A0ABN9TR63_9DINO</name>
<feature type="repeat" description="ANK" evidence="3">
    <location>
        <begin position="42"/>
        <end position="74"/>
    </location>
</feature>
<evidence type="ECO:0000256" key="2">
    <source>
        <dbReference type="ARBA" id="ARBA00023043"/>
    </source>
</evidence>
<dbReference type="EMBL" id="CAUYUJ010014961">
    <property type="protein sequence ID" value="CAK0848228.1"/>
    <property type="molecule type" value="Genomic_DNA"/>
</dbReference>
<dbReference type="Gene3D" id="1.25.40.20">
    <property type="entry name" value="Ankyrin repeat-containing domain"/>
    <property type="match status" value="1"/>
</dbReference>
<sequence>MRVGLLPRASPRPMASPPRAPAQVLNVLLEHRADVNLARTDTGATPAFVAARQGHSRALLALLEARANVEAKKDDGQTPLTAAADRANGEAVRLLLSAKADVNALGYRGSESAMDCARAAKEAASTQEELAKANAVIKLLTEAGGTRGKKDAGKKASEQSALMLQAISIGDTEKIQSLLDGRADPNYKTDNG</sequence>
<dbReference type="PROSITE" id="PS50088">
    <property type="entry name" value="ANK_REPEAT"/>
    <property type="match status" value="2"/>
</dbReference>
<dbReference type="Proteomes" id="UP001189429">
    <property type="component" value="Unassembled WGS sequence"/>
</dbReference>
<dbReference type="SMART" id="SM00248">
    <property type="entry name" value="ANK"/>
    <property type="match status" value="3"/>
</dbReference>
<accession>A0ABN9TR63</accession>
<dbReference type="Pfam" id="PF12796">
    <property type="entry name" value="Ank_2"/>
    <property type="match status" value="1"/>
</dbReference>
<dbReference type="SUPFAM" id="SSF48403">
    <property type="entry name" value="Ankyrin repeat"/>
    <property type="match status" value="1"/>
</dbReference>
<feature type="coiled-coil region" evidence="4">
    <location>
        <begin position="116"/>
        <end position="143"/>
    </location>
</feature>
<dbReference type="PROSITE" id="PS50297">
    <property type="entry name" value="ANK_REP_REGION"/>
    <property type="match status" value="1"/>
</dbReference>
<keyword evidence="4" id="KW-0175">Coiled coil</keyword>
<dbReference type="PANTHER" id="PTHR24198:SF165">
    <property type="entry name" value="ANKYRIN REPEAT-CONTAINING PROTEIN-RELATED"/>
    <property type="match status" value="1"/>
</dbReference>
<reference evidence="5" key="1">
    <citation type="submission" date="2023-10" db="EMBL/GenBank/DDBJ databases">
        <authorList>
            <person name="Chen Y."/>
            <person name="Shah S."/>
            <person name="Dougan E. K."/>
            <person name="Thang M."/>
            <person name="Chan C."/>
        </authorList>
    </citation>
    <scope>NUCLEOTIDE SEQUENCE [LARGE SCALE GENOMIC DNA]</scope>
</reference>
<organism evidence="5 6">
    <name type="scientific">Prorocentrum cordatum</name>
    <dbReference type="NCBI Taxonomy" id="2364126"/>
    <lineage>
        <taxon>Eukaryota</taxon>
        <taxon>Sar</taxon>
        <taxon>Alveolata</taxon>
        <taxon>Dinophyceae</taxon>
        <taxon>Prorocentrales</taxon>
        <taxon>Prorocentraceae</taxon>
        <taxon>Prorocentrum</taxon>
    </lineage>
</organism>
<evidence type="ECO:0000256" key="4">
    <source>
        <dbReference type="SAM" id="Coils"/>
    </source>
</evidence>
<keyword evidence="2 3" id="KW-0040">ANK repeat</keyword>